<accession>A0A918DKQ5</accession>
<reference evidence="4" key="1">
    <citation type="journal article" date="2014" name="Int. J. Syst. Evol. Microbiol.">
        <title>Complete genome sequence of Corynebacterium casei LMG S-19264T (=DSM 44701T), isolated from a smear-ripened cheese.</title>
        <authorList>
            <consortium name="US DOE Joint Genome Institute (JGI-PGF)"/>
            <person name="Walter F."/>
            <person name="Albersmeier A."/>
            <person name="Kalinowski J."/>
            <person name="Ruckert C."/>
        </authorList>
    </citation>
    <scope>NUCLEOTIDE SEQUENCE</scope>
    <source>
        <strain evidence="4">CGMCC 1.7086</strain>
    </source>
</reference>
<name>A0A918DKQ5_9ALTE</name>
<dbReference type="RefSeq" id="WP_188695068.1">
    <property type="nucleotide sequence ID" value="NZ_BMLS01000003.1"/>
</dbReference>
<evidence type="ECO:0000313" key="4">
    <source>
        <dbReference type="EMBL" id="GGO70300.1"/>
    </source>
</evidence>
<dbReference type="Gene3D" id="2.40.420.20">
    <property type="match status" value="1"/>
</dbReference>
<keyword evidence="2" id="KW-0732">Signal</keyword>
<dbReference type="Gene3D" id="2.40.50.100">
    <property type="match status" value="1"/>
</dbReference>
<gene>
    <name evidence="4" type="primary">acrE</name>
    <name evidence="4" type="ORF">GCM10010982_23470</name>
</gene>
<dbReference type="NCBIfam" id="TIGR01730">
    <property type="entry name" value="RND_mfp"/>
    <property type="match status" value="1"/>
</dbReference>
<dbReference type="EMBL" id="BMLS01000003">
    <property type="protein sequence ID" value="GGO70300.1"/>
    <property type="molecule type" value="Genomic_DNA"/>
</dbReference>
<feature type="signal peptide" evidence="2">
    <location>
        <begin position="1"/>
        <end position="20"/>
    </location>
</feature>
<dbReference type="Pfam" id="PF25989">
    <property type="entry name" value="YknX_C"/>
    <property type="match status" value="1"/>
</dbReference>
<sequence>MKTRLSLLIITALLSHSAVANQPPASPVRISEVKQSTFSPTVELVGSIFSRHNVKLTAGVAGRLEWVAEPGTQVVKGEPVAKIEPQPLLLQQAEQQAQIKRATINLHYLQRELKRLQELRQTNSASAFQLDQTQSQFELAQTDLDIAKLRLAQIDDQLSRTLVPAPFTGVITDRLREAGGDVNRSEVLVTMLDTENLEARIFVPVKYLAYLRQSQQIRLEAGEQQIEADVKAIIPAADMQSQSFELRVSLPAQASQNWTAGQLVTATVPAQAPSLALTVHRDALLLRRDGTYVVRIDDENRAHREKVEIGRGQQEWVSIKQGQLKAGDKVAVRGAERLRDGQQVQITQS</sequence>
<protein>
    <submittedName>
        <fullName evidence="4">Membrane protein</fullName>
    </submittedName>
</protein>
<dbReference type="GO" id="GO:0015562">
    <property type="term" value="F:efflux transmembrane transporter activity"/>
    <property type="evidence" value="ECO:0007669"/>
    <property type="project" value="TreeGrafter"/>
</dbReference>
<dbReference type="InterPro" id="IPR006143">
    <property type="entry name" value="RND_pump_MFP"/>
</dbReference>
<proteinExistence type="inferred from homology"/>
<feature type="domain" description="YknX-like C-terminal permuted SH3-like" evidence="3">
    <location>
        <begin position="277"/>
        <end position="346"/>
    </location>
</feature>
<dbReference type="Gene3D" id="1.10.287.470">
    <property type="entry name" value="Helix hairpin bin"/>
    <property type="match status" value="1"/>
</dbReference>
<evidence type="ECO:0000256" key="2">
    <source>
        <dbReference type="SAM" id="SignalP"/>
    </source>
</evidence>
<dbReference type="PANTHER" id="PTHR30469:SF15">
    <property type="entry name" value="HLYD FAMILY OF SECRETION PROTEINS"/>
    <property type="match status" value="1"/>
</dbReference>
<dbReference type="InterPro" id="IPR058637">
    <property type="entry name" value="YknX-like_C"/>
</dbReference>
<dbReference type="Gene3D" id="2.40.30.170">
    <property type="match status" value="1"/>
</dbReference>
<evidence type="ECO:0000256" key="1">
    <source>
        <dbReference type="ARBA" id="ARBA00009477"/>
    </source>
</evidence>
<organism evidence="4 5">
    <name type="scientific">Bowmanella pacifica</name>
    <dbReference type="NCBI Taxonomy" id="502051"/>
    <lineage>
        <taxon>Bacteria</taxon>
        <taxon>Pseudomonadati</taxon>
        <taxon>Pseudomonadota</taxon>
        <taxon>Gammaproteobacteria</taxon>
        <taxon>Alteromonadales</taxon>
        <taxon>Alteromonadaceae</taxon>
        <taxon>Bowmanella</taxon>
    </lineage>
</organism>
<evidence type="ECO:0000313" key="5">
    <source>
        <dbReference type="Proteomes" id="UP000606935"/>
    </source>
</evidence>
<keyword evidence="5" id="KW-1185">Reference proteome</keyword>
<reference evidence="4" key="2">
    <citation type="submission" date="2020-09" db="EMBL/GenBank/DDBJ databases">
        <authorList>
            <person name="Sun Q."/>
            <person name="Zhou Y."/>
        </authorList>
    </citation>
    <scope>NUCLEOTIDE SEQUENCE</scope>
    <source>
        <strain evidence="4">CGMCC 1.7086</strain>
    </source>
</reference>
<dbReference type="Proteomes" id="UP000606935">
    <property type="component" value="Unassembled WGS sequence"/>
</dbReference>
<dbReference type="GO" id="GO:1990281">
    <property type="term" value="C:efflux pump complex"/>
    <property type="evidence" value="ECO:0007669"/>
    <property type="project" value="TreeGrafter"/>
</dbReference>
<comment type="similarity">
    <text evidence="1">Belongs to the membrane fusion protein (MFP) (TC 8.A.1) family.</text>
</comment>
<evidence type="ECO:0000259" key="3">
    <source>
        <dbReference type="Pfam" id="PF25989"/>
    </source>
</evidence>
<dbReference type="PANTHER" id="PTHR30469">
    <property type="entry name" value="MULTIDRUG RESISTANCE PROTEIN MDTA"/>
    <property type="match status" value="1"/>
</dbReference>
<dbReference type="AlphaFoldDB" id="A0A918DKQ5"/>
<comment type="caution">
    <text evidence="4">The sequence shown here is derived from an EMBL/GenBank/DDBJ whole genome shotgun (WGS) entry which is preliminary data.</text>
</comment>
<feature type="chain" id="PRO_5036943169" evidence="2">
    <location>
        <begin position="21"/>
        <end position="349"/>
    </location>
</feature>
<dbReference type="SUPFAM" id="SSF111369">
    <property type="entry name" value="HlyD-like secretion proteins"/>
    <property type="match status" value="1"/>
</dbReference>